<dbReference type="InterPro" id="IPR051531">
    <property type="entry name" value="N-acetyltransferase"/>
</dbReference>
<evidence type="ECO:0000259" key="1">
    <source>
        <dbReference type="PROSITE" id="PS51186"/>
    </source>
</evidence>
<dbReference type="InterPro" id="IPR000182">
    <property type="entry name" value="GNAT_dom"/>
</dbReference>
<organism evidence="2 3">
    <name type="scientific">Belnapia rosea</name>
    <dbReference type="NCBI Taxonomy" id="938405"/>
    <lineage>
        <taxon>Bacteria</taxon>
        <taxon>Pseudomonadati</taxon>
        <taxon>Pseudomonadota</taxon>
        <taxon>Alphaproteobacteria</taxon>
        <taxon>Acetobacterales</taxon>
        <taxon>Roseomonadaceae</taxon>
        <taxon>Belnapia</taxon>
    </lineage>
</organism>
<dbReference type="AlphaFoldDB" id="A0A1G6Y734"/>
<feature type="domain" description="N-acetyltransferase" evidence="1">
    <location>
        <begin position="12"/>
        <end position="179"/>
    </location>
</feature>
<dbReference type="OrthoDB" id="6293260at2"/>
<reference evidence="2 3" key="1">
    <citation type="submission" date="2016-10" db="EMBL/GenBank/DDBJ databases">
        <authorList>
            <person name="de Groot N.N."/>
        </authorList>
    </citation>
    <scope>NUCLEOTIDE SEQUENCE [LARGE SCALE GENOMIC DNA]</scope>
    <source>
        <strain evidence="2 3">CPCC 100156</strain>
    </source>
</reference>
<accession>A0A1G6Y734</accession>
<protein>
    <submittedName>
        <fullName evidence="2">Protein N-acetyltransferase, RimJ/RimL family</fullName>
    </submittedName>
</protein>
<dbReference type="SUPFAM" id="SSF55729">
    <property type="entry name" value="Acyl-CoA N-acyltransferases (Nat)"/>
    <property type="match status" value="1"/>
</dbReference>
<evidence type="ECO:0000313" key="3">
    <source>
        <dbReference type="Proteomes" id="UP000198925"/>
    </source>
</evidence>
<dbReference type="InterPro" id="IPR016181">
    <property type="entry name" value="Acyl_CoA_acyltransferase"/>
</dbReference>
<dbReference type="PROSITE" id="PS51186">
    <property type="entry name" value="GNAT"/>
    <property type="match status" value="1"/>
</dbReference>
<dbReference type="Pfam" id="PF13302">
    <property type="entry name" value="Acetyltransf_3"/>
    <property type="match status" value="1"/>
</dbReference>
<dbReference type="EMBL" id="FMZX01000013">
    <property type="protein sequence ID" value="SDD86092.1"/>
    <property type="molecule type" value="Genomic_DNA"/>
</dbReference>
<dbReference type="PANTHER" id="PTHR43792:SF1">
    <property type="entry name" value="N-ACETYLTRANSFERASE DOMAIN-CONTAINING PROTEIN"/>
    <property type="match status" value="1"/>
</dbReference>
<gene>
    <name evidence="2" type="ORF">SAMN04487779_1013127</name>
</gene>
<proteinExistence type="predicted"/>
<name>A0A1G6Y734_9PROT</name>
<dbReference type="Gene3D" id="3.40.630.30">
    <property type="match status" value="1"/>
</dbReference>
<sequence>MPDALTLEGARLRLRPWRLEDRAPLAALNADPDVMRHFPAPLNRAESDAWMDRLEAHFARHGWGFWAVERQGTPGLIGTVGLMTIPWEAEFTPAVEIGWRIAAAHQRQGYAEEAARLSLDAGFGRIGLAEILAFTVPANAPSWLLMAKLGMRPTGTFEHPRLPEGHPLRTHLLYRLSRQAWMGSARAERVTA</sequence>
<keyword evidence="2" id="KW-0808">Transferase</keyword>
<keyword evidence="3" id="KW-1185">Reference proteome</keyword>
<dbReference type="PANTHER" id="PTHR43792">
    <property type="entry name" value="GNAT FAMILY, PUTATIVE (AFU_ORTHOLOGUE AFUA_3G00765)-RELATED-RELATED"/>
    <property type="match status" value="1"/>
</dbReference>
<dbReference type="RefSeq" id="WP_090568710.1">
    <property type="nucleotide sequence ID" value="NZ_FMXZ01000017.1"/>
</dbReference>
<dbReference type="STRING" id="938405.SAMN02927895_04478"/>
<dbReference type="GO" id="GO:0016747">
    <property type="term" value="F:acyltransferase activity, transferring groups other than amino-acyl groups"/>
    <property type="evidence" value="ECO:0007669"/>
    <property type="project" value="InterPro"/>
</dbReference>
<evidence type="ECO:0000313" key="2">
    <source>
        <dbReference type="EMBL" id="SDD86092.1"/>
    </source>
</evidence>
<dbReference type="Proteomes" id="UP000198925">
    <property type="component" value="Unassembled WGS sequence"/>
</dbReference>